<dbReference type="SUPFAM" id="SSF55797">
    <property type="entry name" value="PR-1-like"/>
    <property type="match status" value="1"/>
</dbReference>
<feature type="chain" id="PRO_5042913864" description="SCP domain-containing protein" evidence="2">
    <location>
        <begin position="21"/>
        <end position="237"/>
    </location>
</feature>
<keyword evidence="5" id="KW-1185">Reference proteome</keyword>
<protein>
    <recommendedName>
        <fullName evidence="3">SCP domain-containing protein</fullName>
    </recommendedName>
</protein>
<gene>
    <name evidence="4" type="ORF">GRF29_1536g534299</name>
</gene>
<dbReference type="PROSITE" id="PS01009">
    <property type="entry name" value="CRISP_1"/>
    <property type="match status" value="1"/>
</dbReference>
<accession>A0AAN6LNC6</accession>
<dbReference type="PRINTS" id="PR00837">
    <property type="entry name" value="V5TPXLIKE"/>
</dbReference>
<feature type="region of interest" description="Disordered" evidence="1">
    <location>
        <begin position="180"/>
        <end position="215"/>
    </location>
</feature>
<dbReference type="InterPro" id="IPR001283">
    <property type="entry name" value="CRISP-related"/>
</dbReference>
<evidence type="ECO:0000313" key="5">
    <source>
        <dbReference type="Proteomes" id="UP001280581"/>
    </source>
</evidence>
<dbReference type="Pfam" id="PF00188">
    <property type="entry name" value="CAP"/>
    <property type="match status" value="1"/>
</dbReference>
<name>A0AAN6LNC6_9PLEO</name>
<dbReference type="InterPro" id="IPR035940">
    <property type="entry name" value="CAP_sf"/>
</dbReference>
<dbReference type="GO" id="GO:0005576">
    <property type="term" value="C:extracellular region"/>
    <property type="evidence" value="ECO:0007669"/>
    <property type="project" value="InterPro"/>
</dbReference>
<proteinExistence type="predicted"/>
<feature type="signal peptide" evidence="2">
    <location>
        <begin position="1"/>
        <end position="20"/>
    </location>
</feature>
<dbReference type="SMART" id="SM00198">
    <property type="entry name" value="SCP"/>
    <property type="match status" value="1"/>
</dbReference>
<keyword evidence="2" id="KW-0732">Signal</keyword>
<comment type="caution">
    <text evidence="4">The sequence shown here is derived from an EMBL/GenBank/DDBJ whole genome shotgun (WGS) entry which is preliminary data.</text>
</comment>
<evidence type="ECO:0000259" key="3">
    <source>
        <dbReference type="SMART" id="SM00198"/>
    </source>
</evidence>
<feature type="domain" description="SCP" evidence="3">
    <location>
        <begin position="42"/>
        <end position="171"/>
    </location>
</feature>
<dbReference type="InterPro" id="IPR018244">
    <property type="entry name" value="Allrgn_V5/Tpx1_CS"/>
</dbReference>
<reference evidence="4 5" key="1">
    <citation type="submission" date="2021-02" db="EMBL/GenBank/DDBJ databases">
        <title>Genome assembly of Pseudopithomyces chartarum.</title>
        <authorList>
            <person name="Jauregui R."/>
            <person name="Singh J."/>
            <person name="Voisey C."/>
        </authorList>
    </citation>
    <scope>NUCLEOTIDE SEQUENCE [LARGE SCALE GENOMIC DNA]</scope>
    <source>
        <strain evidence="4 5">AGR01</strain>
    </source>
</reference>
<dbReference type="InterPro" id="IPR014044">
    <property type="entry name" value="CAP_dom"/>
</dbReference>
<dbReference type="PANTHER" id="PTHR10334">
    <property type="entry name" value="CYSTEINE-RICH SECRETORY PROTEIN-RELATED"/>
    <property type="match status" value="1"/>
</dbReference>
<sequence>MLIKFPSALILLFSVQSAASLSLFHIAREDVKASADYTQDDLFKSTILNVTNTYRKQHNATALKWNDTLADFAEDWSKKCNFEHSGGPNGENLSSGYPNASQSIIAWGHERVDYDFKKGEFDHETGHFTQLVWKKTSSVGCGRTECDGEGEGKAPGWFVVCEYYPRGNVVGNFVENVQEQVPEEEQPEGPSDPDVPEQEPDAPKECPQGGDCSAGTRLGLNGQALEKVTMCMIVRYP</sequence>
<dbReference type="EMBL" id="WVTA01000021">
    <property type="protein sequence ID" value="KAK3197090.1"/>
    <property type="molecule type" value="Genomic_DNA"/>
</dbReference>
<organism evidence="4 5">
    <name type="scientific">Pseudopithomyces chartarum</name>
    <dbReference type="NCBI Taxonomy" id="1892770"/>
    <lineage>
        <taxon>Eukaryota</taxon>
        <taxon>Fungi</taxon>
        <taxon>Dikarya</taxon>
        <taxon>Ascomycota</taxon>
        <taxon>Pezizomycotina</taxon>
        <taxon>Dothideomycetes</taxon>
        <taxon>Pleosporomycetidae</taxon>
        <taxon>Pleosporales</taxon>
        <taxon>Massarineae</taxon>
        <taxon>Didymosphaeriaceae</taxon>
        <taxon>Pseudopithomyces</taxon>
    </lineage>
</organism>
<dbReference type="Gene3D" id="3.40.33.10">
    <property type="entry name" value="CAP"/>
    <property type="match status" value="1"/>
</dbReference>
<evidence type="ECO:0000313" key="4">
    <source>
        <dbReference type="EMBL" id="KAK3197090.1"/>
    </source>
</evidence>
<evidence type="ECO:0000256" key="1">
    <source>
        <dbReference type="SAM" id="MobiDB-lite"/>
    </source>
</evidence>
<dbReference type="AlphaFoldDB" id="A0AAN6LNC6"/>
<dbReference type="Proteomes" id="UP001280581">
    <property type="component" value="Unassembled WGS sequence"/>
</dbReference>
<evidence type="ECO:0000256" key="2">
    <source>
        <dbReference type="SAM" id="SignalP"/>
    </source>
</evidence>